<keyword evidence="6" id="KW-0238">DNA-binding</keyword>
<dbReference type="PANTHER" id="PTHR13604:SF0">
    <property type="entry name" value="ABASIC SITE PROCESSING PROTEIN HMCES"/>
    <property type="match status" value="1"/>
</dbReference>
<organism evidence="9">
    <name type="scientific">Schlesneria paludicola</name>
    <dbReference type="NCBI Taxonomy" id="360056"/>
    <lineage>
        <taxon>Bacteria</taxon>
        <taxon>Pseudomonadati</taxon>
        <taxon>Planctomycetota</taxon>
        <taxon>Planctomycetia</taxon>
        <taxon>Planctomycetales</taxon>
        <taxon>Planctomycetaceae</taxon>
        <taxon>Schlesneria</taxon>
    </lineage>
</organism>
<evidence type="ECO:0000256" key="4">
    <source>
        <dbReference type="ARBA" id="ARBA00022801"/>
    </source>
</evidence>
<dbReference type="EC" id="3.4.-.-" evidence="8"/>
<reference evidence="9" key="1">
    <citation type="journal article" date="2020" name="mSystems">
        <title>Genome- and Community-Level Interaction Insights into Carbon Utilization and Element Cycling Functions of Hydrothermarchaeota in Hydrothermal Sediment.</title>
        <authorList>
            <person name="Zhou Z."/>
            <person name="Liu Y."/>
            <person name="Xu W."/>
            <person name="Pan J."/>
            <person name="Luo Z.H."/>
            <person name="Li M."/>
        </authorList>
    </citation>
    <scope>NUCLEOTIDE SEQUENCE [LARGE SCALE GENOMIC DNA]</scope>
    <source>
        <strain evidence="9">SpSt-508</strain>
    </source>
</reference>
<keyword evidence="5" id="KW-0190">Covalent protein-DNA linkage</keyword>
<evidence type="ECO:0000256" key="5">
    <source>
        <dbReference type="ARBA" id="ARBA00023124"/>
    </source>
</evidence>
<dbReference type="Pfam" id="PF02586">
    <property type="entry name" value="SRAP"/>
    <property type="match status" value="1"/>
</dbReference>
<dbReference type="GO" id="GO:0106300">
    <property type="term" value="P:protein-DNA covalent cross-linking repair"/>
    <property type="evidence" value="ECO:0007669"/>
    <property type="project" value="InterPro"/>
</dbReference>
<protein>
    <recommendedName>
        <fullName evidence="8">Abasic site processing protein</fullName>
        <ecNumber evidence="8">3.4.-.-</ecNumber>
    </recommendedName>
</protein>
<evidence type="ECO:0000256" key="7">
    <source>
        <dbReference type="ARBA" id="ARBA00023239"/>
    </source>
</evidence>
<comment type="caution">
    <text evidence="9">The sequence shown here is derived from an EMBL/GenBank/DDBJ whole genome shotgun (WGS) entry which is preliminary data.</text>
</comment>
<dbReference type="Gene3D" id="3.90.1680.10">
    <property type="entry name" value="SOS response associated peptidase-like"/>
    <property type="match status" value="1"/>
</dbReference>
<keyword evidence="7" id="KW-0456">Lyase</keyword>
<evidence type="ECO:0000256" key="1">
    <source>
        <dbReference type="ARBA" id="ARBA00008136"/>
    </source>
</evidence>
<sequence>MCGRFNLRLSPTELQEFFDLFRAPEVVPRFNIAPLQPVLTVTVEEAGYRAGKFRQWGFLPSWAKAPAEGAHMINARSESAASKPAFHTAFRLRRCLIPASGFYEWERIDKRTVQPWHITLRSGEPMAFAGLWERWTGPDQRVLETCTILTTAANDFMAALHDRMPVILPRAAFSTWLDPLLTDPEALAPWLVPCPADWLTRTPVSTAVNHVRNDGPECLLPAQRQRSLFDNDLSSDSPGPRG</sequence>
<evidence type="ECO:0000256" key="8">
    <source>
        <dbReference type="RuleBase" id="RU364100"/>
    </source>
</evidence>
<dbReference type="GO" id="GO:0006508">
    <property type="term" value="P:proteolysis"/>
    <property type="evidence" value="ECO:0007669"/>
    <property type="project" value="UniProtKB-KW"/>
</dbReference>
<keyword evidence="4 8" id="KW-0378">Hydrolase</keyword>
<dbReference type="PANTHER" id="PTHR13604">
    <property type="entry name" value="DC12-RELATED"/>
    <property type="match status" value="1"/>
</dbReference>
<dbReference type="GO" id="GO:0008233">
    <property type="term" value="F:peptidase activity"/>
    <property type="evidence" value="ECO:0007669"/>
    <property type="project" value="UniProtKB-KW"/>
</dbReference>
<dbReference type="AlphaFoldDB" id="A0A7C4QKN2"/>
<evidence type="ECO:0000256" key="2">
    <source>
        <dbReference type="ARBA" id="ARBA00022670"/>
    </source>
</evidence>
<keyword evidence="2 8" id="KW-0645">Protease</keyword>
<dbReference type="InterPro" id="IPR036590">
    <property type="entry name" value="SRAP-like"/>
</dbReference>
<dbReference type="SUPFAM" id="SSF143081">
    <property type="entry name" value="BB1717-like"/>
    <property type="match status" value="1"/>
</dbReference>
<gene>
    <name evidence="9" type="ORF">ENS64_18290</name>
</gene>
<dbReference type="EMBL" id="DSVQ01000019">
    <property type="protein sequence ID" value="HGT41201.1"/>
    <property type="molecule type" value="Genomic_DNA"/>
</dbReference>
<dbReference type="GO" id="GO:0016829">
    <property type="term" value="F:lyase activity"/>
    <property type="evidence" value="ECO:0007669"/>
    <property type="project" value="UniProtKB-KW"/>
</dbReference>
<evidence type="ECO:0000256" key="3">
    <source>
        <dbReference type="ARBA" id="ARBA00022763"/>
    </source>
</evidence>
<dbReference type="InterPro" id="IPR003738">
    <property type="entry name" value="SRAP"/>
</dbReference>
<evidence type="ECO:0000313" key="9">
    <source>
        <dbReference type="EMBL" id="HGT41201.1"/>
    </source>
</evidence>
<name>A0A7C4QKN2_9PLAN</name>
<comment type="similarity">
    <text evidence="1 8">Belongs to the SOS response-associated peptidase family.</text>
</comment>
<proteinExistence type="inferred from homology"/>
<evidence type="ECO:0000256" key="6">
    <source>
        <dbReference type="ARBA" id="ARBA00023125"/>
    </source>
</evidence>
<dbReference type="GO" id="GO:0003697">
    <property type="term" value="F:single-stranded DNA binding"/>
    <property type="evidence" value="ECO:0007669"/>
    <property type="project" value="InterPro"/>
</dbReference>
<keyword evidence="3" id="KW-0227">DNA damage</keyword>
<accession>A0A7C4QKN2</accession>